<feature type="chain" id="PRO_5031354181" evidence="2">
    <location>
        <begin position="49"/>
        <end position="349"/>
    </location>
</feature>
<dbReference type="InterPro" id="IPR005064">
    <property type="entry name" value="BUG"/>
</dbReference>
<dbReference type="PANTHER" id="PTHR42928">
    <property type="entry name" value="TRICARBOXYLATE-BINDING PROTEIN"/>
    <property type="match status" value="1"/>
</dbReference>
<evidence type="ECO:0000256" key="2">
    <source>
        <dbReference type="SAM" id="SignalP"/>
    </source>
</evidence>
<dbReference type="AlphaFoldDB" id="A0A7Y9LNX8"/>
<evidence type="ECO:0000313" key="3">
    <source>
        <dbReference type="EMBL" id="NYE83745.1"/>
    </source>
</evidence>
<accession>A0A7Y9LNX8</accession>
<dbReference type="Gene3D" id="3.40.190.10">
    <property type="entry name" value="Periplasmic binding protein-like II"/>
    <property type="match status" value="1"/>
</dbReference>
<protein>
    <submittedName>
        <fullName evidence="3">Tripartite-type tricarboxylate transporter receptor subunit TctC</fullName>
    </submittedName>
</protein>
<organism evidence="3 4">
    <name type="scientific">Pigmentiphaga litoralis</name>
    <dbReference type="NCBI Taxonomy" id="516702"/>
    <lineage>
        <taxon>Bacteria</taxon>
        <taxon>Pseudomonadati</taxon>
        <taxon>Pseudomonadota</taxon>
        <taxon>Betaproteobacteria</taxon>
        <taxon>Burkholderiales</taxon>
        <taxon>Alcaligenaceae</taxon>
        <taxon>Pigmentiphaga</taxon>
    </lineage>
</organism>
<dbReference type="PANTHER" id="PTHR42928:SF5">
    <property type="entry name" value="BLR1237 PROTEIN"/>
    <property type="match status" value="1"/>
</dbReference>
<gene>
    <name evidence="3" type="ORF">FHW18_003016</name>
</gene>
<evidence type="ECO:0000256" key="1">
    <source>
        <dbReference type="ARBA" id="ARBA00006987"/>
    </source>
</evidence>
<dbReference type="InterPro" id="IPR042100">
    <property type="entry name" value="Bug_dom1"/>
</dbReference>
<keyword evidence="4" id="KW-1185">Reference proteome</keyword>
<sequence>MIIHLPCRASVSACKGLSALGALATVGGRTALAALVSITALSTPLAHAADAYPSRPIRLIVPFEPGGSTDLTARITAQHMSERLGQSIVVENKAGAGGNIGTDAVAKSKPDGYTLLWANVAPVAINPHLYARMPYDAVKDLAPVGLATVFPNVLVVKAAFPADTLAQFVSKAKGELKGLTYGSAGNGSSTHLAAEWLKTELGANWLHVPYKGGGPALLAVAAGQVDMYFSSVPAALPYIKNGTLKAIGVTSLKRAPSLPDVPTIASAGLPNFEALNWNGMMAPAGTPAPVLDKLSTAMRETLESDAVRTKLTAQGAEPSPTTREAFAAYLTSESTKWGRIAKLANARIE</sequence>
<dbReference type="CDD" id="cd13578">
    <property type="entry name" value="PBP2_Bug27"/>
    <property type="match status" value="1"/>
</dbReference>
<comment type="similarity">
    <text evidence="1">Belongs to the UPF0065 (bug) family.</text>
</comment>
<dbReference type="Pfam" id="PF03401">
    <property type="entry name" value="TctC"/>
    <property type="match status" value="1"/>
</dbReference>
<keyword evidence="2" id="KW-0732">Signal</keyword>
<proteinExistence type="inferred from homology"/>
<dbReference type="SUPFAM" id="SSF53850">
    <property type="entry name" value="Periplasmic binding protein-like II"/>
    <property type="match status" value="1"/>
</dbReference>
<dbReference type="RefSeq" id="WP_179587522.1">
    <property type="nucleotide sequence ID" value="NZ_JACBYR010000001.1"/>
</dbReference>
<dbReference type="Gene3D" id="3.40.190.150">
    <property type="entry name" value="Bordetella uptake gene, domain 1"/>
    <property type="match status" value="1"/>
</dbReference>
<name>A0A7Y9LNX8_9BURK</name>
<reference evidence="3 4" key="1">
    <citation type="submission" date="2020-07" db="EMBL/GenBank/DDBJ databases">
        <title>Genomic Encyclopedia of Type Strains, Phase IV (KMG-V): Genome sequencing to study the core and pangenomes of soil and plant-associated prokaryotes.</title>
        <authorList>
            <person name="Whitman W."/>
        </authorList>
    </citation>
    <scope>NUCLEOTIDE SEQUENCE [LARGE SCALE GENOMIC DNA]</scope>
    <source>
        <strain evidence="3 4">SAS40</strain>
    </source>
</reference>
<dbReference type="EMBL" id="JACBYR010000001">
    <property type="protein sequence ID" value="NYE83745.1"/>
    <property type="molecule type" value="Genomic_DNA"/>
</dbReference>
<dbReference type="Proteomes" id="UP000542125">
    <property type="component" value="Unassembled WGS sequence"/>
</dbReference>
<evidence type="ECO:0000313" key="4">
    <source>
        <dbReference type="Proteomes" id="UP000542125"/>
    </source>
</evidence>
<keyword evidence="3" id="KW-0675">Receptor</keyword>
<feature type="signal peptide" evidence="2">
    <location>
        <begin position="1"/>
        <end position="48"/>
    </location>
</feature>
<dbReference type="PIRSF" id="PIRSF017082">
    <property type="entry name" value="YflP"/>
    <property type="match status" value="1"/>
</dbReference>
<comment type="caution">
    <text evidence="3">The sequence shown here is derived from an EMBL/GenBank/DDBJ whole genome shotgun (WGS) entry which is preliminary data.</text>
</comment>